<feature type="non-terminal residue" evidence="2">
    <location>
        <position position="1"/>
    </location>
</feature>
<dbReference type="CDD" id="cd06257">
    <property type="entry name" value="DnaJ"/>
    <property type="match status" value="1"/>
</dbReference>
<dbReference type="Gene3D" id="1.10.287.110">
    <property type="entry name" value="DnaJ domain"/>
    <property type="match status" value="1"/>
</dbReference>
<comment type="caution">
    <text evidence="2">The sequence shown here is derived from an EMBL/GenBank/DDBJ whole genome shotgun (WGS) entry which is preliminary data.</text>
</comment>
<dbReference type="SUPFAM" id="SSF46565">
    <property type="entry name" value="Chaperone J-domain"/>
    <property type="match status" value="1"/>
</dbReference>
<reference evidence="2" key="1">
    <citation type="submission" date="2021-02" db="EMBL/GenBank/DDBJ databases">
        <authorList>
            <person name="Nowell W R."/>
        </authorList>
    </citation>
    <scope>NUCLEOTIDE SEQUENCE</scope>
</reference>
<dbReference type="AlphaFoldDB" id="A0A8S2SIA7"/>
<dbReference type="GO" id="GO:0030544">
    <property type="term" value="F:Hsp70 protein binding"/>
    <property type="evidence" value="ECO:0007669"/>
    <property type="project" value="InterPro"/>
</dbReference>
<dbReference type="InterPro" id="IPR044713">
    <property type="entry name" value="DNJA1/2-like"/>
</dbReference>
<dbReference type="Proteomes" id="UP000676336">
    <property type="component" value="Unassembled WGS sequence"/>
</dbReference>
<accession>A0A8S2SIA7</accession>
<dbReference type="EMBL" id="CAJOBI010023873">
    <property type="protein sequence ID" value="CAF4232878.1"/>
    <property type="molecule type" value="Genomic_DNA"/>
</dbReference>
<dbReference type="InterPro" id="IPR001623">
    <property type="entry name" value="DnaJ_domain"/>
</dbReference>
<dbReference type="EMBL" id="CAJOBH010290259">
    <property type="protein sequence ID" value="CAF5180272.1"/>
    <property type="molecule type" value="Genomic_DNA"/>
</dbReference>
<evidence type="ECO:0000313" key="2">
    <source>
        <dbReference type="EMBL" id="CAF4232878.1"/>
    </source>
</evidence>
<sequence length="76" mass="8332">YHPDRNPDAPPETFKEISAAYDVLKDEHKKEIYDRYGLEGLKEGMGAGNSGASSLFDLIMGGSNRHNHHHGPAKGV</sequence>
<feature type="non-terminal residue" evidence="2">
    <location>
        <position position="76"/>
    </location>
</feature>
<dbReference type="PANTHER" id="PTHR43888">
    <property type="entry name" value="DNAJ-LIKE-2, ISOFORM A-RELATED"/>
    <property type="match status" value="1"/>
</dbReference>
<evidence type="ECO:0000313" key="3">
    <source>
        <dbReference type="EMBL" id="CAF5180272.1"/>
    </source>
</evidence>
<name>A0A8S2SIA7_9BILA</name>
<feature type="domain" description="J" evidence="1">
    <location>
        <begin position="1"/>
        <end position="37"/>
    </location>
</feature>
<dbReference type="GO" id="GO:0006457">
    <property type="term" value="P:protein folding"/>
    <property type="evidence" value="ECO:0007669"/>
    <property type="project" value="InterPro"/>
</dbReference>
<organism evidence="2 4">
    <name type="scientific">Rotaria magnacalcarata</name>
    <dbReference type="NCBI Taxonomy" id="392030"/>
    <lineage>
        <taxon>Eukaryota</taxon>
        <taxon>Metazoa</taxon>
        <taxon>Spiralia</taxon>
        <taxon>Gnathifera</taxon>
        <taxon>Rotifera</taxon>
        <taxon>Eurotatoria</taxon>
        <taxon>Bdelloidea</taxon>
        <taxon>Philodinida</taxon>
        <taxon>Philodinidae</taxon>
        <taxon>Rotaria</taxon>
    </lineage>
</organism>
<dbReference type="Pfam" id="PF00226">
    <property type="entry name" value="DnaJ"/>
    <property type="match status" value="1"/>
</dbReference>
<protein>
    <recommendedName>
        <fullName evidence="1">J domain-containing protein</fullName>
    </recommendedName>
</protein>
<dbReference type="InterPro" id="IPR036869">
    <property type="entry name" value="J_dom_sf"/>
</dbReference>
<proteinExistence type="predicted"/>
<dbReference type="PRINTS" id="PR00625">
    <property type="entry name" value="JDOMAIN"/>
</dbReference>
<dbReference type="PROSITE" id="PS50076">
    <property type="entry name" value="DNAJ_2"/>
    <property type="match status" value="1"/>
</dbReference>
<gene>
    <name evidence="3" type="ORF">BYL167_LOCUS78845</name>
    <name evidence="2" type="ORF">SMN809_LOCUS23216</name>
</gene>
<dbReference type="InterPro" id="IPR018253">
    <property type="entry name" value="DnaJ_domain_CS"/>
</dbReference>
<evidence type="ECO:0000259" key="1">
    <source>
        <dbReference type="PROSITE" id="PS50076"/>
    </source>
</evidence>
<evidence type="ECO:0000313" key="4">
    <source>
        <dbReference type="Proteomes" id="UP000676336"/>
    </source>
</evidence>
<dbReference type="Proteomes" id="UP000681967">
    <property type="component" value="Unassembled WGS sequence"/>
</dbReference>
<dbReference type="PROSITE" id="PS00636">
    <property type="entry name" value="DNAJ_1"/>
    <property type="match status" value="1"/>
</dbReference>